<comment type="caution">
    <text evidence="2">The sequence shown here is derived from an EMBL/GenBank/DDBJ whole genome shotgun (WGS) entry which is preliminary data.</text>
</comment>
<feature type="compositionally biased region" description="Gly residues" evidence="1">
    <location>
        <begin position="45"/>
        <end position="56"/>
    </location>
</feature>
<organism evidence="2 3">
    <name type="scientific">Portunus trituberculatus</name>
    <name type="common">Swimming crab</name>
    <name type="synonym">Neptunus trituberculatus</name>
    <dbReference type="NCBI Taxonomy" id="210409"/>
    <lineage>
        <taxon>Eukaryota</taxon>
        <taxon>Metazoa</taxon>
        <taxon>Ecdysozoa</taxon>
        <taxon>Arthropoda</taxon>
        <taxon>Crustacea</taxon>
        <taxon>Multicrustacea</taxon>
        <taxon>Malacostraca</taxon>
        <taxon>Eumalacostraca</taxon>
        <taxon>Eucarida</taxon>
        <taxon>Decapoda</taxon>
        <taxon>Pleocyemata</taxon>
        <taxon>Brachyura</taxon>
        <taxon>Eubrachyura</taxon>
        <taxon>Portunoidea</taxon>
        <taxon>Portunidae</taxon>
        <taxon>Portuninae</taxon>
        <taxon>Portunus</taxon>
    </lineage>
</organism>
<keyword evidence="3" id="KW-1185">Reference proteome</keyword>
<dbReference type="AlphaFoldDB" id="A0A5B7FPX8"/>
<name>A0A5B7FPX8_PORTR</name>
<evidence type="ECO:0000313" key="3">
    <source>
        <dbReference type="Proteomes" id="UP000324222"/>
    </source>
</evidence>
<reference evidence="2 3" key="1">
    <citation type="submission" date="2019-05" db="EMBL/GenBank/DDBJ databases">
        <title>Another draft genome of Portunus trituberculatus and its Hox gene families provides insights of decapod evolution.</title>
        <authorList>
            <person name="Jeong J.-H."/>
            <person name="Song I."/>
            <person name="Kim S."/>
            <person name="Choi T."/>
            <person name="Kim D."/>
            <person name="Ryu S."/>
            <person name="Kim W."/>
        </authorList>
    </citation>
    <scope>NUCLEOTIDE SEQUENCE [LARGE SCALE GENOMIC DNA]</scope>
    <source>
        <tissue evidence="2">Muscle</tissue>
    </source>
</reference>
<feature type="region of interest" description="Disordered" evidence="1">
    <location>
        <begin position="33"/>
        <end position="99"/>
    </location>
</feature>
<dbReference type="EMBL" id="VSRR010008347">
    <property type="protein sequence ID" value="MPC48552.1"/>
    <property type="molecule type" value="Genomic_DNA"/>
</dbReference>
<dbReference type="Proteomes" id="UP000324222">
    <property type="component" value="Unassembled WGS sequence"/>
</dbReference>
<proteinExistence type="predicted"/>
<accession>A0A5B7FPX8</accession>
<gene>
    <name evidence="2" type="ORF">E2C01_042328</name>
</gene>
<evidence type="ECO:0000256" key="1">
    <source>
        <dbReference type="SAM" id="MobiDB-lite"/>
    </source>
</evidence>
<sequence>MHLKGFCTPSLRPARGLPDAAEAWLRCPVAERQDGGWRRHEKRSGGWGGREAGGQGGRERRGTQRSRVGVKRQPDPQHRRWRREGCGVRRREEQGGRLH</sequence>
<feature type="compositionally biased region" description="Basic and acidic residues" evidence="1">
    <location>
        <begin position="72"/>
        <end position="99"/>
    </location>
</feature>
<protein>
    <submittedName>
        <fullName evidence="2">Uncharacterized protein</fullName>
    </submittedName>
</protein>
<evidence type="ECO:0000313" key="2">
    <source>
        <dbReference type="EMBL" id="MPC48552.1"/>
    </source>
</evidence>